<accession>A0A167J755</accession>
<reference evidence="3 4" key="1">
    <citation type="journal article" date="2016" name="Mol. Biol. Evol.">
        <title>Comparative Genomics of Early-Diverging Mushroom-Forming Fungi Provides Insights into the Origins of Lignocellulose Decay Capabilities.</title>
        <authorList>
            <person name="Nagy L.G."/>
            <person name="Riley R."/>
            <person name="Tritt A."/>
            <person name="Adam C."/>
            <person name="Daum C."/>
            <person name="Floudas D."/>
            <person name="Sun H."/>
            <person name="Yadav J.S."/>
            <person name="Pangilinan J."/>
            <person name="Larsson K.H."/>
            <person name="Matsuura K."/>
            <person name="Barry K."/>
            <person name="Labutti K."/>
            <person name="Kuo R."/>
            <person name="Ohm R.A."/>
            <person name="Bhattacharya S.S."/>
            <person name="Shirouzu T."/>
            <person name="Yoshinaga Y."/>
            <person name="Martin F.M."/>
            <person name="Grigoriev I.V."/>
            <person name="Hibbett D.S."/>
        </authorList>
    </citation>
    <scope>NUCLEOTIDE SEQUENCE [LARGE SCALE GENOMIC DNA]</scope>
    <source>
        <strain evidence="3 4">TUFC12733</strain>
    </source>
</reference>
<feature type="region of interest" description="Disordered" evidence="1">
    <location>
        <begin position="1"/>
        <end position="68"/>
    </location>
</feature>
<sequence length="309" mass="33688">MGGIRYVREGRGAGGGGKKRTRADPPESRARSSNRTRAPNPKKIPGLDPTDESAPGASRPPRPAHLSRPAPPCGRLIIKCTCFPRQISRLLLQFGSLPAAVAAPTIVARPPPTRRSPNEPIIGRGLPYCAPAYSFDAEQTHSRSTCLASFVPCPAWRDVLRRLPLTAGHPEPVGRAWNFALRSALFHRPSPPSLAAWKDAAHDVSTRSRSLYGLSGKLRSGPVTQTAPVGLVSVPDIQLVFDLRFHGTFYQKGFPLSFSIAQRFIILILSIVLFTPSSPSLRYLWIHQHAEVRLSICRTGILNSPKLPS</sequence>
<dbReference type="Proteomes" id="UP000076738">
    <property type="component" value="Unassembled WGS sequence"/>
</dbReference>
<keyword evidence="2" id="KW-0472">Membrane</keyword>
<organism evidence="3 4">
    <name type="scientific">Calocera viscosa (strain TUFC12733)</name>
    <dbReference type="NCBI Taxonomy" id="1330018"/>
    <lineage>
        <taxon>Eukaryota</taxon>
        <taxon>Fungi</taxon>
        <taxon>Dikarya</taxon>
        <taxon>Basidiomycota</taxon>
        <taxon>Agaricomycotina</taxon>
        <taxon>Dacrymycetes</taxon>
        <taxon>Dacrymycetales</taxon>
        <taxon>Dacrymycetaceae</taxon>
        <taxon>Calocera</taxon>
    </lineage>
</organism>
<dbReference type="EMBL" id="KV417302">
    <property type="protein sequence ID" value="KZO93308.1"/>
    <property type="molecule type" value="Genomic_DNA"/>
</dbReference>
<keyword evidence="2" id="KW-1133">Transmembrane helix</keyword>
<protein>
    <submittedName>
        <fullName evidence="3">Uncharacterized protein</fullName>
    </submittedName>
</protein>
<evidence type="ECO:0000313" key="4">
    <source>
        <dbReference type="Proteomes" id="UP000076738"/>
    </source>
</evidence>
<feature type="transmembrane region" description="Helical" evidence="2">
    <location>
        <begin position="264"/>
        <end position="285"/>
    </location>
</feature>
<name>A0A167J755_CALVF</name>
<evidence type="ECO:0000313" key="3">
    <source>
        <dbReference type="EMBL" id="KZO93308.1"/>
    </source>
</evidence>
<keyword evidence="2" id="KW-0812">Transmembrane</keyword>
<dbReference type="AlphaFoldDB" id="A0A167J755"/>
<gene>
    <name evidence="3" type="ORF">CALVIDRAFT_253653</name>
</gene>
<proteinExistence type="predicted"/>
<feature type="compositionally biased region" description="Basic and acidic residues" evidence="1">
    <location>
        <begin position="1"/>
        <end position="11"/>
    </location>
</feature>
<evidence type="ECO:0000256" key="1">
    <source>
        <dbReference type="SAM" id="MobiDB-lite"/>
    </source>
</evidence>
<evidence type="ECO:0000256" key="2">
    <source>
        <dbReference type="SAM" id="Phobius"/>
    </source>
</evidence>
<keyword evidence="4" id="KW-1185">Reference proteome</keyword>